<keyword evidence="3 7" id="KW-0732">Signal</keyword>
<keyword evidence="4 6" id="KW-1133">Transmembrane helix</keyword>
<evidence type="ECO:0000259" key="9">
    <source>
        <dbReference type="Pfam" id="PF21904"/>
    </source>
</evidence>
<evidence type="ECO:0000256" key="2">
    <source>
        <dbReference type="ARBA" id="ARBA00022692"/>
    </source>
</evidence>
<feature type="transmembrane region" description="Helical" evidence="6">
    <location>
        <begin position="199"/>
        <end position="221"/>
    </location>
</feature>
<evidence type="ECO:0000256" key="3">
    <source>
        <dbReference type="ARBA" id="ARBA00022729"/>
    </source>
</evidence>
<feature type="transmembrane region" description="Helical" evidence="6">
    <location>
        <begin position="171"/>
        <end position="192"/>
    </location>
</feature>
<feature type="signal peptide" evidence="7">
    <location>
        <begin position="1"/>
        <end position="25"/>
    </location>
</feature>
<feature type="transmembrane region" description="Helical" evidence="6">
    <location>
        <begin position="233"/>
        <end position="259"/>
    </location>
</feature>
<feature type="transmembrane region" description="Helical" evidence="6">
    <location>
        <begin position="343"/>
        <end position="365"/>
    </location>
</feature>
<evidence type="ECO:0000259" key="8">
    <source>
        <dbReference type="Pfam" id="PF06814"/>
    </source>
</evidence>
<dbReference type="InterPro" id="IPR053937">
    <property type="entry name" value="GOST_TM"/>
</dbReference>
<dbReference type="Proteomes" id="UP000694864">
    <property type="component" value="Chromosome 20"/>
</dbReference>
<reference evidence="10" key="1">
    <citation type="journal article" date="2014" name="Nat. Commun.">
        <title>The emerging biofuel crop Camelina sativa retains a highly undifferentiated hexaploid genome structure.</title>
        <authorList>
            <person name="Kagale S."/>
            <person name="Koh C."/>
            <person name="Nixon J."/>
            <person name="Bollina V."/>
            <person name="Clarke W.E."/>
            <person name="Tuteja R."/>
            <person name="Spillane C."/>
            <person name="Robinson S.J."/>
            <person name="Links M.G."/>
            <person name="Clarke C."/>
            <person name="Higgins E.E."/>
            <person name="Huebert T."/>
            <person name="Sharpe A.G."/>
            <person name="Parkin I.A."/>
        </authorList>
    </citation>
    <scope>NUCLEOTIDE SEQUENCE [LARGE SCALE GENOMIC DNA]</scope>
    <source>
        <strain evidence="10">cv. DH55</strain>
    </source>
</reference>
<feature type="transmembrane region" description="Helical" evidence="6">
    <location>
        <begin position="302"/>
        <end position="322"/>
    </location>
</feature>
<proteinExistence type="predicted"/>
<evidence type="ECO:0000256" key="5">
    <source>
        <dbReference type="ARBA" id="ARBA00023136"/>
    </source>
</evidence>
<evidence type="ECO:0000313" key="10">
    <source>
        <dbReference type="Proteomes" id="UP000694864"/>
    </source>
</evidence>
<sequence length="421" mass="47724">MTRLPFITAVVVVVFLLSGATLTVAEIKSFTISDDSRPVIFFEKFGFTQTGHVTVSVSSVSVSSPSTTESSKLGFFVLTEESLLQVLLEMERNPRFCILDSNYILHLFTFRNRSQFDHSYSITSSGEYSIFFASCVPDTTVSMKIKMEMYNLDPNGSKIYLPPGLTQLPGLYLFFSLCYLTFFGLWLCFWYNNTQSIHLFMAALLLVKSLTLLCTAVYKHYVNVTGTAHGWNITFYVFQFVSVVLLFTVIVLIGSGWSFLQPKLQGKEKKLLMIVVPLQVLASIASIVIGETGPFIENWVTWNQFFLLADTTSCLAIVFAMVRSMCCLRETSKKPEGKAVKRFYVLVIVYLFFTRIVVLALKITVDYKYEWVSNAAEEIASLAFCSLMFYMFRPMEMNECLDSDGEEETAELSLKEQEFGL</sequence>
<dbReference type="PANTHER" id="PTHR21229">
    <property type="entry name" value="LUNG SEVEN TRANSMEMBRANE RECEPTOR"/>
    <property type="match status" value="1"/>
</dbReference>
<evidence type="ECO:0000256" key="7">
    <source>
        <dbReference type="SAM" id="SignalP"/>
    </source>
</evidence>
<keyword evidence="5 6" id="KW-0472">Membrane</keyword>
<dbReference type="InterPro" id="IPR054103">
    <property type="entry name" value="CAND6-7_N"/>
</dbReference>
<accession>A0ABM0XT89</accession>
<evidence type="ECO:0000256" key="4">
    <source>
        <dbReference type="ARBA" id="ARBA00022989"/>
    </source>
</evidence>
<dbReference type="PANTHER" id="PTHR21229:SF2">
    <property type="entry name" value="RE59932P"/>
    <property type="match status" value="1"/>
</dbReference>
<feature type="transmembrane region" description="Helical" evidence="6">
    <location>
        <begin position="271"/>
        <end position="290"/>
    </location>
</feature>
<comment type="subcellular location">
    <subcellularLocation>
        <location evidence="1">Membrane</location>
        <topology evidence="1">Multi-pass membrane protein</topology>
    </subcellularLocation>
</comment>
<evidence type="ECO:0000256" key="6">
    <source>
        <dbReference type="SAM" id="Phobius"/>
    </source>
</evidence>
<keyword evidence="2 6" id="KW-0812">Transmembrane</keyword>
<name>A0ABM0XT89_CAMSA</name>
<dbReference type="Pfam" id="PF06814">
    <property type="entry name" value="GOST_TM"/>
    <property type="match status" value="1"/>
</dbReference>
<reference evidence="11" key="2">
    <citation type="submission" date="2025-08" db="UniProtKB">
        <authorList>
            <consortium name="RefSeq"/>
        </authorList>
    </citation>
    <scope>IDENTIFICATION</scope>
    <source>
        <tissue evidence="11">Leaf</tissue>
    </source>
</reference>
<feature type="transmembrane region" description="Helical" evidence="6">
    <location>
        <begin position="371"/>
        <end position="392"/>
    </location>
</feature>
<keyword evidence="10" id="KW-1185">Reference proteome</keyword>
<protein>
    <submittedName>
        <fullName evidence="11">Protein GPR107 isoform X1</fullName>
    </submittedName>
</protein>
<dbReference type="Pfam" id="PF21904">
    <property type="entry name" value="CAND6-7_N"/>
    <property type="match status" value="1"/>
</dbReference>
<feature type="domain" description="GOST seven transmembrane" evidence="8">
    <location>
        <begin position="170"/>
        <end position="396"/>
    </location>
</feature>
<feature type="chain" id="PRO_5046181069" evidence="7">
    <location>
        <begin position="26"/>
        <end position="421"/>
    </location>
</feature>
<evidence type="ECO:0000256" key="1">
    <source>
        <dbReference type="ARBA" id="ARBA00004141"/>
    </source>
</evidence>
<feature type="domain" description="CAND6/7 N-terminal" evidence="9">
    <location>
        <begin position="28"/>
        <end position="151"/>
    </location>
</feature>
<dbReference type="InterPro" id="IPR009637">
    <property type="entry name" value="GPR107/GPR108-like"/>
</dbReference>
<dbReference type="RefSeq" id="XP_010490727.1">
    <property type="nucleotide sequence ID" value="XM_010492425.1"/>
</dbReference>
<dbReference type="GeneID" id="104768436"/>
<gene>
    <name evidence="11" type="primary">LOC104768436</name>
</gene>
<organism evidence="10 11">
    <name type="scientific">Camelina sativa</name>
    <name type="common">False flax</name>
    <name type="synonym">Myagrum sativum</name>
    <dbReference type="NCBI Taxonomy" id="90675"/>
    <lineage>
        <taxon>Eukaryota</taxon>
        <taxon>Viridiplantae</taxon>
        <taxon>Streptophyta</taxon>
        <taxon>Embryophyta</taxon>
        <taxon>Tracheophyta</taxon>
        <taxon>Spermatophyta</taxon>
        <taxon>Magnoliopsida</taxon>
        <taxon>eudicotyledons</taxon>
        <taxon>Gunneridae</taxon>
        <taxon>Pentapetalae</taxon>
        <taxon>rosids</taxon>
        <taxon>malvids</taxon>
        <taxon>Brassicales</taxon>
        <taxon>Brassicaceae</taxon>
        <taxon>Camelineae</taxon>
        <taxon>Camelina</taxon>
    </lineage>
</organism>
<evidence type="ECO:0000313" key="11">
    <source>
        <dbReference type="RefSeq" id="XP_010490727.1"/>
    </source>
</evidence>